<keyword evidence="3" id="KW-1185">Reference proteome</keyword>
<dbReference type="Proteomes" id="UP000730482">
    <property type="component" value="Unassembled WGS sequence"/>
</dbReference>
<keyword evidence="1" id="KW-0472">Membrane</keyword>
<proteinExistence type="predicted"/>
<keyword evidence="1" id="KW-1133">Transmembrane helix</keyword>
<name>A0ABS5L718_9ACTN</name>
<dbReference type="RefSeq" id="WP_212021327.1">
    <property type="nucleotide sequence ID" value="NZ_JAAFYZ010000324.1"/>
</dbReference>
<sequence>MTTKWGITALLVGGYLLALGFAGINADSGGAVAVFAVVLVLGFVVTGWSAVLPWESGKAAQPDDTPSL</sequence>
<evidence type="ECO:0000256" key="1">
    <source>
        <dbReference type="SAM" id="Phobius"/>
    </source>
</evidence>
<protein>
    <submittedName>
        <fullName evidence="2">Uncharacterized protein</fullName>
    </submittedName>
</protein>
<organism evidence="2 3">
    <name type="scientific">Catenulispora pinistramenti</name>
    <dbReference type="NCBI Taxonomy" id="2705254"/>
    <lineage>
        <taxon>Bacteria</taxon>
        <taxon>Bacillati</taxon>
        <taxon>Actinomycetota</taxon>
        <taxon>Actinomycetes</taxon>
        <taxon>Catenulisporales</taxon>
        <taxon>Catenulisporaceae</taxon>
        <taxon>Catenulispora</taxon>
    </lineage>
</organism>
<evidence type="ECO:0000313" key="2">
    <source>
        <dbReference type="EMBL" id="MBS2554131.1"/>
    </source>
</evidence>
<dbReference type="EMBL" id="JAAFYZ010000324">
    <property type="protein sequence ID" value="MBS2554131.1"/>
    <property type="molecule type" value="Genomic_DNA"/>
</dbReference>
<keyword evidence="1" id="KW-0812">Transmembrane</keyword>
<feature type="transmembrane region" description="Helical" evidence="1">
    <location>
        <begin position="32"/>
        <end position="52"/>
    </location>
</feature>
<reference evidence="2 3" key="1">
    <citation type="submission" date="2020-02" db="EMBL/GenBank/DDBJ databases">
        <title>Acidophilic actinobacteria isolated from forest soil.</title>
        <authorList>
            <person name="Golinska P."/>
        </authorList>
    </citation>
    <scope>NUCLEOTIDE SEQUENCE [LARGE SCALE GENOMIC DNA]</scope>
    <source>
        <strain evidence="2 3">NL8</strain>
    </source>
</reference>
<comment type="caution">
    <text evidence="2">The sequence shown here is derived from an EMBL/GenBank/DDBJ whole genome shotgun (WGS) entry which is preliminary data.</text>
</comment>
<accession>A0ABS5L718</accession>
<evidence type="ECO:0000313" key="3">
    <source>
        <dbReference type="Proteomes" id="UP000730482"/>
    </source>
</evidence>
<gene>
    <name evidence="2" type="ORF">KGQ19_45485</name>
</gene>